<keyword evidence="2" id="KW-1185">Reference proteome</keyword>
<accession>A0ABW8Y278</accession>
<dbReference type="EMBL" id="JBELPY010000005">
    <property type="protein sequence ID" value="MFL9834299.1"/>
    <property type="molecule type" value="Genomic_DNA"/>
</dbReference>
<comment type="caution">
    <text evidence="1">The sequence shown here is derived from an EMBL/GenBank/DDBJ whole genome shotgun (WGS) entry which is preliminary data.</text>
</comment>
<evidence type="ECO:0000313" key="1">
    <source>
        <dbReference type="EMBL" id="MFL9834299.1"/>
    </source>
</evidence>
<organism evidence="1 2">
    <name type="scientific">Chryseobacterium terrae</name>
    <dbReference type="NCBI Taxonomy" id="3163299"/>
    <lineage>
        <taxon>Bacteria</taxon>
        <taxon>Pseudomonadati</taxon>
        <taxon>Bacteroidota</taxon>
        <taxon>Flavobacteriia</taxon>
        <taxon>Flavobacteriales</taxon>
        <taxon>Weeksellaceae</taxon>
        <taxon>Chryseobacterium group</taxon>
        <taxon>Chryseobacterium</taxon>
    </lineage>
</organism>
<reference evidence="1 2" key="1">
    <citation type="submission" date="2024-06" db="EMBL/GenBank/DDBJ databases">
        <authorList>
            <person name="Kaempfer P."/>
            <person name="Viver T."/>
        </authorList>
    </citation>
    <scope>NUCLEOTIDE SEQUENCE [LARGE SCALE GENOMIC DNA]</scope>
    <source>
        <strain evidence="1 2">ST-37</strain>
    </source>
</reference>
<proteinExistence type="predicted"/>
<name>A0ABW8Y278_9FLAO</name>
<dbReference type="RefSeq" id="WP_408089998.1">
    <property type="nucleotide sequence ID" value="NZ_JBELPY010000005.1"/>
</dbReference>
<protein>
    <submittedName>
        <fullName evidence="1">Uncharacterized protein</fullName>
    </submittedName>
</protein>
<dbReference type="Proteomes" id="UP001629058">
    <property type="component" value="Unassembled WGS sequence"/>
</dbReference>
<evidence type="ECO:0000313" key="2">
    <source>
        <dbReference type="Proteomes" id="UP001629058"/>
    </source>
</evidence>
<sequence>MKSQFASFVNFFIIHHSSLITHHSSFIIHHSSFIIHHPSSIRIIIQRYELYNFNYTKSQPNFAE</sequence>
<gene>
    <name evidence="1" type="ORF">ABS765_09710</name>
</gene>